<evidence type="ECO:0000256" key="1">
    <source>
        <dbReference type="SAM" id="Phobius"/>
    </source>
</evidence>
<dbReference type="Gene3D" id="3.60.160.10">
    <property type="entry name" value="Mitochondrial biogenesis AIM24"/>
    <property type="match status" value="1"/>
</dbReference>
<gene>
    <name evidence="2" type="ORF">KL86DYS2_11914</name>
</gene>
<accession>A0A212JMX9</accession>
<protein>
    <recommendedName>
        <fullName evidence="3">AIM24 family protein</fullName>
    </recommendedName>
</protein>
<sequence length="274" mass="30631">MKCFTLFQYWNQALKAVLFIYNLFLLLLLNYSQFLLIIINNFTCMNKYSIRSFIEETAQDESKNDFFQLESVHMLELNINNQTVMLKKGAMVAYTGNIKFEREGMLSKGIGNLLKKTMSGEGTTMMRTSGTGRVYAADFEKRVRILYLENEAINVNGNDILAHENSIQSDVKMMKSIAGIMGGGLFQVRLAGTGHIAITTHGKPMTLLVKPGQPIFTDPNATVAWSGNLTPTIKTDISLKTFIGRGSGESFQMMFEGEGWVIVQPCEEVYGAPQ</sequence>
<feature type="transmembrane region" description="Helical" evidence="1">
    <location>
        <begin position="20"/>
        <end position="42"/>
    </location>
</feature>
<evidence type="ECO:0000313" key="2">
    <source>
        <dbReference type="EMBL" id="SBW00794.1"/>
    </source>
</evidence>
<dbReference type="EMBL" id="FLUL01000001">
    <property type="protein sequence ID" value="SBW00794.1"/>
    <property type="molecule type" value="Genomic_DNA"/>
</dbReference>
<proteinExistence type="predicted"/>
<dbReference type="InterPro" id="IPR002838">
    <property type="entry name" value="AIM24"/>
</dbReference>
<dbReference type="PANTHER" id="PTHR38074:SF1">
    <property type="entry name" value="ALTERED INHERITANCE OF MITOCHONDRIA PROTEIN 24, MITOCHONDRIAL"/>
    <property type="match status" value="1"/>
</dbReference>
<organism evidence="2">
    <name type="scientific">uncultured Dysgonomonas sp</name>
    <dbReference type="NCBI Taxonomy" id="206096"/>
    <lineage>
        <taxon>Bacteria</taxon>
        <taxon>Pseudomonadati</taxon>
        <taxon>Bacteroidota</taxon>
        <taxon>Bacteroidia</taxon>
        <taxon>Bacteroidales</taxon>
        <taxon>Dysgonomonadaceae</taxon>
        <taxon>Dysgonomonas</taxon>
        <taxon>environmental samples</taxon>
    </lineage>
</organism>
<keyword evidence="1" id="KW-1133">Transmembrane helix</keyword>
<dbReference type="SUPFAM" id="SSF51219">
    <property type="entry name" value="TRAP-like"/>
    <property type="match status" value="1"/>
</dbReference>
<name>A0A212JMX9_9BACT</name>
<evidence type="ECO:0008006" key="3">
    <source>
        <dbReference type="Google" id="ProtNLM"/>
    </source>
</evidence>
<reference evidence="2" key="1">
    <citation type="submission" date="2016-04" db="EMBL/GenBank/DDBJ databases">
        <authorList>
            <person name="Evans L.H."/>
            <person name="Alamgir A."/>
            <person name="Owens N."/>
            <person name="Weber N.D."/>
            <person name="Virtaneva K."/>
            <person name="Barbian K."/>
            <person name="Babar A."/>
            <person name="Rosenke K."/>
        </authorList>
    </citation>
    <scope>NUCLEOTIDE SEQUENCE</scope>
    <source>
        <strain evidence="2">86-2</strain>
    </source>
</reference>
<dbReference type="InterPro" id="IPR036983">
    <property type="entry name" value="AIM24_sf"/>
</dbReference>
<keyword evidence="1" id="KW-0472">Membrane</keyword>
<dbReference type="Pfam" id="PF01987">
    <property type="entry name" value="AIM24"/>
    <property type="match status" value="1"/>
</dbReference>
<dbReference type="AlphaFoldDB" id="A0A212JMX9"/>
<dbReference type="InterPro" id="IPR016031">
    <property type="entry name" value="Trp_RNA-bd_attenuator-like_dom"/>
</dbReference>
<keyword evidence="1" id="KW-0812">Transmembrane</keyword>
<dbReference type="PANTHER" id="PTHR38074">
    <property type="entry name" value="ALTERED INHERITANCE OF MITOCHONDRIA PROTEIN 24, MITOCHONDRIAL"/>
    <property type="match status" value="1"/>
</dbReference>